<evidence type="ECO:0000313" key="7">
    <source>
        <dbReference type="WBParaSite" id="TCNE_0000798001-mRNA-1"/>
    </source>
</evidence>
<organism evidence="6 7">
    <name type="scientific">Toxocara canis</name>
    <name type="common">Canine roundworm</name>
    <dbReference type="NCBI Taxonomy" id="6265"/>
    <lineage>
        <taxon>Eukaryota</taxon>
        <taxon>Metazoa</taxon>
        <taxon>Ecdysozoa</taxon>
        <taxon>Nematoda</taxon>
        <taxon>Chromadorea</taxon>
        <taxon>Rhabditida</taxon>
        <taxon>Spirurina</taxon>
        <taxon>Ascaridomorpha</taxon>
        <taxon>Ascaridoidea</taxon>
        <taxon>Toxocaridae</taxon>
        <taxon>Toxocara</taxon>
    </lineage>
</organism>
<feature type="region of interest" description="Disordered" evidence="4">
    <location>
        <begin position="227"/>
        <end position="270"/>
    </location>
</feature>
<reference evidence="5 6" key="2">
    <citation type="submission" date="2018-11" db="EMBL/GenBank/DDBJ databases">
        <authorList>
            <consortium name="Pathogen Informatics"/>
        </authorList>
    </citation>
    <scope>NUCLEOTIDE SEQUENCE [LARGE SCALE GENOMIC DNA]</scope>
</reference>
<dbReference type="WBParaSite" id="TCNE_0000798001-mRNA-1">
    <property type="protein sequence ID" value="TCNE_0000798001-mRNA-1"/>
    <property type="gene ID" value="TCNE_0000798001"/>
</dbReference>
<accession>A0A183UHL0</accession>
<reference evidence="7" key="1">
    <citation type="submission" date="2016-06" db="UniProtKB">
        <authorList>
            <consortium name="WormBaseParasite"/>
        </authorList>
    </citation>
    <scope>IDENTIFICATION</scope>
</reference>
<keyword evidence="2 3" id="KW-0175">Coiled coil</keyword>
<evidence type="ECO:0000256" key="4">
    <source>
        <dbReference type="SAM" id="MobiDB-lite"/>
    </source>
</evidence>
<evidence type="ECO:0000313" key="5">
    <source>
        <dbReference type="EMBL" id="VDM39301.1"/>
    </source>
</evidence>
<dbReference type="EMBL" id="UYWY01019798">
    <property type="protein sequence ID" value="VDM39301.1"/>
    <property type="molecule type" value="Genomic_DNA"/>
</dbReference>
<evidence type="ECO:0000256" key="3">
    <source>
        <dbReference type="SAM" id="Coils"/>
    </source>
</evidence>
<feature type="compositionally biased region" description="Polar residues" evidence="4">
    <location>
        <begin position="260"/>
        <end position="270"/>
    </location>
</feature>
<feature type="compositionally biased region" description="Low complexity" evidence="4">
    <location>
        <begin position="231"/>
        <end position="241"/>
    </location>
</feature>
<dbReference type="PANTHER" id="PTHR12186">
    <property type="entry name" value="SIKE FAMILY MEMBER"/>
    <property type="match status" value="1"/>
</dbReference>
<keyword evidence="6" id="KW-1185">Reference proteome</keyword>
<protein>
    <submittedName>
        <fullName evidence="7">FGFR1 oncogene partner 2-like protein</fullName>
    </submittedName>
</protein>
<evidence type="ECO:0000313" key="6">
    <source>
        <dbReference type="Proteomes" id="UP000050794"/>
    </source>
</evidence>
<gene>
    <name evidence="5" type="ORF">TCNE_LOCUS7980</name>
</gene>
<sequence>MRSQLHFSGCDCGGIFGKFESWCIRETLKEPNAGSSMGTTNVSQLMAEMRQLVVNLQSRERATDGALAKSQLVNDKISSMKEYQEEVANMNGCWRMQGRKVLLAGLQQENRQILQLQQENRELRQTLEDCEGTLEIVMQKHRLMVASMSNCTLPPATLPIVFNPGGDAELHSQKTVQFSRMLQDCFLEGESMSNIDQEVIARLTTENACLRELLNISTHNEPSAIHEFTERSSASTSASRSNGSLLDGDCNSYEARDGASTPTSDSQNDWIQNNMRRNAAVVKKSPKILNDVIFAEPGSSAEARQG</sequence>
<proteinExistence type="inferred from homology"/>
<dbReference type="AlphaFoldDB" id="A0A183UHL0"/>
<dbReference type="InterPro" id="IPR008555">
    <property type="entry name" value="SIKE"/>
</dbReference>
<feature type="coiled-coil region" evidence="3">
    <location>
        <begin position="99"/>
        <end position="140"/>
    </location>
</feature>
<dbReference type="PANTHER" id="PTHR12186:SF2">
    <property type="entry name" value="FGFR1 ONCOGENE PARTNER 2 HOMOLOG"/>
    <property type="match status" value="1"/>
</dbReference>
<evidence type="ECO:0000256" key="2">
    <source>
        <dbReference type="ARBA" id="ARBA00023054"/>
    </source>
</evidence>
<evidence type="ECO:0000256" key="1">
    <source>
        <dbReference type="ARBA" id="ARBA00005537"/>
    </source>
</evidence>
<dbReference type="Proteomes" id="UP000050794">
    <property type="component" value="Unassembled WGS sequence"/>
</dbReference>
<dbReference type="Pfam" id="PF05769">
    <property type="entry name" value="SIKE"/>
    <property type="match status" value="1"/>
</dbReference>
<comment type="similarity">
    <text evidence="1">Belongs to the SIKE family.</text>
</comment>
<name>A0A183UHL0_TOXCA</name>